<sequence length="453" mass="49963">MKFSQALIACALTAACTAQVAVGAEETKQLGTTLTLIGAERAGNADGSIPEYTGGLTTPPAGFEAGSGIRPDPFANEKPLATITAANMAQYEAKLTAATRELLTRHPNTFRVDLYPTHRTVAFPQYVLENTLKNATSAETTGEGLGLRNAYAGYPFPVPKTGYEAMWNHLLRYGGHAIQSKFDTVNVSSDGRATLSTTGEIVQEFPIYDPRRTEMLSEKDTYSRIRINYTAPARRAGEAVLTMDSINPLAQPRRAWQYLPGQRRVKLAPDVSYDTPNPGGAGMSTYDDSWIFNGAMDRYDFKLVGKQEIVVPYNAYKLVYWKNAKDVTTPNHLNPDLVRWELHRVWVVEATLKPGKRHIYSKRVFYLDEDSWVALASDQYDARGQLYRAGFSFMAPAYDLPAPQSDTHISYDFVAGLYSFVGANVGNYIGTRYVDALPDSEWSADALAGSGVR</sequence>
<organism evidence="2 3">
    <name type="scientific">Pseudomonas nitroreducens</name>
    <dbReference type="NCBI Taxonomy" id="46680"/>
    <lineage>
        <taxon>Bacteria</taxon>
        <taxon>Pseudomonadati</taxon>
        <taxon>Pseudomonadota</taxon>
        <taxon>Gammaproteobacteria</taxon>
        <taxon>Pseudomonadales</taxon>
        <taxon>Pseudomonadaceae</taxon>
        <taxon>Pseudomonas</taxon>
    </lineage>
</organism>
<feature type="chain" id="PRO_5026145282" evidence="1">
    <location>
        <begin position="21"/>
        <end position="453"/>
    </location>
</feature>
<reference evidence="2 3" key="1">
    <citation type="submission" date="2020-02" db="EMBL/GenBank/DDBJ databases">
        <title>Integrative conjugative elements (ICEs) and plasmids drive adaptation of Pseudomonas nitroreducens strain HBP1 to wastewater environment.</title>
        <authorList>
            <person name="Sentchilo V."/>
            <person name="Carraro N."/>
            <person name="Bertelli C."/>
            <person name="van der Meer J.R."/>
        </authorList>
    </citation>
    <scope>NUCLEOTIDE SEQUENCE [LARGE SCALE GENOMIC DNA]</scope>
    <source>
        <strain evidence="2 3">HBP1</strain>
    </source>
</reference>
<name>A0A6G6ISA8_PSENT</name>
<gene>
    <name evidence="2" type="ORF">G5B91_06850</name>
</gene>
<dbReference type="Pfam" id="PF07044">
    <property type="entry name" value="DUF1329"/>
    <property type="match status" value="1"/>
</dbReference>
<accession>A0A6G6ISA8</accession>
<dbReference type="KEGG" id="pnt:G5B91_06850"/>
<dbReference type="Proteomes" id="UP000501063">
    <property type="component" value="Chromosome"/>
</dbReference>
<dbReference type="RefSeq" id="WP_024767603.1">
    <property type="nucleotide sequence ID" value="NZ_CP049140.1"/>
</dbReference>
<dbReference type="EMBL" id="CP049140">
    <property type="protein sequence ID" value="QIE85998.1"/>
    <property type="molecule type" value="Genomic_DNA"/>
</dbReference>
<dbReference type="AlphaFoldDB" id="A0A6G6ISA8"/>
<evidence type="ECO:0000313" key="3">
    <source>
        <dbReference type="Proteomes" id="UP000501063"/>
    </source>
</evidence>
<keyword evidence="1" id="KW-0732">Signal</keyword>
<protein>
    <submittedName>
        <fullName evidence="2">DUF1329 domain-containing protein</fullName>
    </submittedName>
</protein>
<feature type="signal peptide" evidence="1">
    <location>
        <begin position="1"/>
        <end position="20"/>
    </location>
</feature>
<dbReference type="InterPro" id="IPR010752">
    <property type="entry name" value="DUF1329"/>
</dbReference>
<proteinExistence type="predicted"/>
<evidence type="ECO:0000313" key="2">
    <source>
        <dbReference type="EMBL" id="QIE85998.1"/>
    </source>
</evidence>
<evidence type="ECO:0000256" key="1">
    <source>
        <dbReference type="SAM" id="SignalP"/>
    </source>
</evidence>
<dbReference type="CDD" id="cd16329">
    <property type="entry name" value="LolA_like"/>
    <property type="match status" value="1"/>
</dbReference>
<dbReference type="Gene3D" id="2.50.20.10">
    <property type="entry name" value="Lipoprotein localisation LolA/LolB/LppX"/>
    <property type="match status" value="1"/>
</dbReference>
<dbReference type="PROSITE" id="PS51257">
    <property type="entry name" value="PROKAR_LIPOPROTEIN"/>
    <property type="match status" value="1"/>
</dbReference>